<dbReference type="RefSeq" id="WP_044838482.1">
    <property type="nucleotide sequence ID" value="NZ_CP059733.1"/>
</dbReference>
<evidence type="ECO:0000259" key="1">
    <source>
        <dbReference type="PROSITE" id="PS51833"/>
    </source>
</evidence>
<dbReference type="AlphaFoldDB" id="A0AAE9Z939"/>
<evidence type="ECO:0000313" key="3">
    <source>
        <dbReference type="Proteomes" id="UP000032352"/>
    </source>
</evidence>
<dbReference type="InterPro" id="IPR013976">
    <property type="entry name" value="HDOD"/>
</dbReference>
<sequence>MYSTYIARQAILDRKSRTIGYELLFRDSQDNKFPQIDPDVATAKLIIQNHVHGDIAALTMGKPAFINFTEYYLVNKFPLVFDKNAIVLELVGHEFPSERLIKIIKFYHGKGYKIALSEYDLAEHWDVLLPYLYLIKIDVKKINVKRLRALIEKARSHKVRLAAEKVETRYQLQSLAEVGFDYFQGYFYHEPEIVTGQTLSPIKAQMLKLIGETAQDPLDFDAIAEILGHDVNLSIGLLKMVNNVATGTKVAITSIKQAAAYLGEKKLKQFVSILALSKLSTESTDEIAKQSLITARLMSELAQKSDFRQVKDFAFITGLLSAMEVILAMPMAEILRTMPLAKPIEEALMHRSGLLGELLSMTSHYIVGDNGDLLDKFNDYSLTAELIHQEFVSASKWCSELTEA</sequence>
<keyword evidence="3" id="KW-1185">Reference proteome</keyword>
<dbReference type="Proteomes" id="UP000032352">
    <property type="component" value="Chromosome"/>
</dbReference>
<dbReference type="EMBL" id="CP059733">
    <property type="protein sequence ID" value="WDE07568.1"/>
    <property type="molecule type" value="Genomic_DNA"/>
</dbReference>
<organism evidence="2 3">
    <name type="scientific">Thalassomonas viridans</name>
    <dbReference type="NCBI Taxonomy" id="137584"/>
    <lineage>
        <taxon>Bacteria</taxon>
        <taxon>Pseudomonadati</taxon>
        <taxon>Pseudomonadota</taxon>
        <taxon>Gammaproteobacteria</taxon>
        <taxon>Alteromonadales</taxon>
        <taxon>Colwelliaceae</taxon>
        <taxon>Thalassomonas</taxon>
    </lineage>
</organism>
<dbReference type="PIRSF" id="PIRSF003180">
    <property type="entry name" value="DiGMPpdiest_YuxH"/>
    <property type="match status" value="1"/>
</dbReference>
<dbReference type="Gene3D" id="3.20.20.450">
    <property type="entry name" value="EAL domain"/>
    <property type="match status" value="1"/>
</dbReference>
<dbReference type="SUPFAM" id="SSF141868">
    <property type="entry name" value="EAL domain-like"/>
    <property type="match status" value="1"/>
</dbReference>
<dbReference type="Pfam" id="PF00563">
    <property type="entry name" value="EAL"/>
    <property type="match status" value="1"/>
</dbReference>
<dbReference type="InterPro" id="IPR014408">
    <property type="entry name" value="dGMP_Pdiesterase_EAL/HD-GYP"/>
</dbReference>
<dbReference type="PANTHER" id="PTHR33525:SF4">
    <property type="entry name" value="CYCLIC DI-GMP PHOSPHODIESTERASE CDGJ"/>
    <property type="match status" value="1"/>
</dbReference>
<dbReference type="PANTHER" id="PTHR33525">
    <property type="match status" value="1"/>
</dbReference>
<feature type="domain" description="HDOD" evidence="1">
    <location>
        <begin position="199"/>
        <end position="393"/>
    </location>
</feature>
<reference evidence="2 3" key="1">
    <citation type="journal article" date="2015" name="Genome Announc.">
        <title>Draft Genome Sequences of Marine Isolates of Thalassomonas viridans and Thalassomonas actiniarum.</title>
        <authorList>
            <person name="Olonade I."/>
            <person name="van Zyl L.J."/>
            <person name="Trindade M."/>
        </authorList>
    </citation>
    <scope>NUCLEOTIDE SEQUENCE [LARGE SCALE GENOMIC DNA]</scope>
    <source>
        <strain evidence="2 3">XOM25</strain>
    </source>
</reference>
<dbReference type="SUPFAM" id="SSF109604">
    <property type="entry name" value="HD-domain/PDEase-like"/>
    <property type="match status" value="1"/>
</dbReference>
<dbReference type="Gene3D" id="1.10.3210.10">
    <property type="entry name" value="Hypothetical protein af1432"/>
    <property type="match status" value="1"/>
</dbReference>
<evidence type="ECO:0000313" key="2">
    <source>
        <dbReference type="EMBL" id="WDE07568.1"/>
    </source>
</evidence>
<dbReference type="PROSITE" id="PS51833">
    <property type="entry name" value="HDOD"/>
    <property type="match status" value="1"/>
</dbReference>
<gene>
    <name evidence="2" type="ORF">SG34_012170</name>
</gene>
<reference evidence="2 3" key="2">
    <citation type="journal article" date="2022" name="Mar. Drugs">
        <title>Bioassay-Guided Fractionation Leads to the Detection of Cholic Acid Generated by the Rare Thalassomonas sp.</title>
        <authorList>
            <person name="Pheiffer F."/>
            <person name="Schneider Y.K."/>
            <person name="Hansen E.H."/>
            <person name="Andersen J.H."/>
            <person name="Isaksson J."/>
            <person name="Busche T."/>
            <person name="R C."/>
            <person name="Kalinowski J."/>
            <person name="Zyl L.V."/>
            <person name="Trindade M."/>
        </authorList>
    </citation>
    <scope>NUCLEOTIDE SEQUENCE [LARGE SCALE GENOMIC DNA]</scope>
    <source>
        <strain evidence="2 3">XOM25</strain>
    </source>
</reference>
<dbReference type="Pfam" id="PF08668">
    <property type="entry name" value="HDOD"/>
    <property type="match status" value="1"/>
</dbReference>
<dbReference type="InterPro" id="IPR035919">
    <property type="entry name" value="EAL_sf"/>
</dbReference>
<dbReference type="KEGG" id="tvd:SG34_012170"/>
<proteinExistence type="predicted"/>
<accession>A0AAE9Z939</accession>
<dbReference type="InterPro" id="IPR001633">
    <property type="entry name" value="EAL_dom"/>
</dbReference>
<protein>
    <submittedName>
        <fullName evidence="2">HDOD domain-containing protein</fullName>
    </submittedName>
</protein>
<name>A0AAE9Z939_9GAMM</name>
<dbReference type="InterPro" id="IPR052340">
    <property type="entry name" value="RNase_Y/CdgJ"/>
</dbReference>